<evidence type="ECO:0000259" key="8">
    <source>
        <dbReference type="PROSITE" id="PS51192"/>
    </source>
</evidence>
<dbReference type="RefSeq" id="XP_004255204.1">
    <property type="nucleotide sequence ID" value="XM_004255156.1"/>
</dbReference>
<keyword evidence="2" id="KW-0378">Hydrolase</keyword>
<dbReference type="PANTHER" id="PTHR47959">
    <property type="entry name" value="ATP-DEPENDENT RNA HELICASE RHLE-RELATED"/>
    <property type="match status" value="1"/>
</dbReference>
<proteinExistence type="predicted"/>
<dbReference type="GO" id="GO:0003724">
    <property type="term" value="F:RNA helicase activity"/>
    <property type="evidence" value="ECO:0007669"/>
    <property type="project" value="InterPro"/>
</dbReference>
<dbReference type="VEuPathDB" id="AmoebaDB:EIN_229660"/>
<evidence type="ECO:0000256" key="7">
    <source>
        <dbReference type="SAM" id="MobiDB-lite"/>
    </source>
</evidence>
<dbReference type="InterPro" id="IPR001650">
    <property type="entry name" value="Helicase_C-like"/>
</dbReference>
<accession>A0A0A1U8X3</accession>
<dbReference type="GeneID" id="14887279"/>
<feature type="domain" description="Helicase ATP-binding" evidence="8">
    <location>
        <begin position="43"/>
        <end position="214"/>
    </location>
</feature>
<evidence type="ECO:0000259" key="10">
    <source>
        <dbReference type="PROSITE" id="PS51195"/>
    </source>
</evidence>
<feature type="coiled-coil region" evidence="6">
    <location>
        <begin position="495"/>
        <end position="522"/>
    </location>
</feature>
<feature type="domain" description="DEAD-box RNA helicase Q" evidence="10">
    <location>
        <begin position="12"/>
        <end position="40"/>
    </location>
</feature>
<name>A0A0A1U8X3_ENTIV</name>
<evidence type="ECO:0000313" key="12">
    <source>
        <dbReference type="Proteomes" id="UP000014680"/>
    </source>
</evidence>
<feature type="short sequence motif" description="Q motif" evidence="5">
    <location>
        <begin position="12"/>
        <end position="40"/>
    </location>
</feature>
<dbReference type="InterPro" id="IPR050079">
    <property type="entry name" value="DEAD_box_RNA_helicase"/>
</dbReference>
<feature type="region of interest" description="Disordered" evidence="7">
    <location>
        <begin position="419"/>
        <end position="445"/>
    </location>
</feature>
<dbReference type="OrthoDB" id="10261375at2759"/>
<dbReference type="AlphaFoldDB" id="A0A0A1U8X3"/>
<dbReference type="SMART" id="SM00490">
    <property type="entry name" value="HELICc"/>
    <property type="match status" value="1"/>
</dbReference>
<evidence type="ECO:0000313" key="11">
    <source>
        <dbReference type="EMBL" id="ELP88433.1"/>
    </source>
</evidence>
<gene>
    <name evidence="11" type="ORF">EIN_229660</name>
</gene>
<evidence type="ECO:0000259" key="9">
    <source>
        <dbReference type="PROSITE" id="PS51194"/>
    </source>
</evidence>
<dbReference type="EMBL" id="KB206756">
    <property type="protein sequence ID" value="ELP88433.1"/>
    <property type="molecule type" value="Genomic_DNA"/>
</dbReference>
<evidence type="ECO:0000256" key="1">
    <source>
        <dbReference type="ARBA" id="ARBA00022741"/>
    </source>
</evidence>
<organism evidence="11 12">
    <name type="scientific">Entamoeba invadens IP1</name>
    <dbReference type="NCBI Taxonomy" id="370355"/>
    <lineage>
        <taxon>Eukaryota</taxon>
        <taxon>Amoebozoa</taxon>
        <taxon>Evosea</taxon>
        <taxon>Archamoebae</taxon>
        <taxon>Mastigamoebida</taxon>
        <taxon>Entamoebidae</taxon>
        <taxon>Entamoeba</taxon>
    </lineage>
</organism>
<dbReference type="InterPro" id="IPR011545">
    <property type="entry name" value="DEAD/DEAH_box_helicase_dom"/>
</dbReference>
<dbReference type="GO" id="GO:0005524">
    <property type="term" value="F:ATP binding"/>
    <property type="evidence" value="ECO:0007669"/>
    <property type="project" value="UniProtKB-KW"/>
</dbReference>
<evidence type="ECO:0000256" key="6">
    <source>
        <dbReference type="SAM" id="Coils"/>
    </source>
</evidence>
<dbReference type="GO" id="GO:0005829">
    <property type="term" value="C:cytosol"/>
    <property type="evidence" value="ECO:0007669"/>
    <property type="project" value="TreeGrafter"/>
</dbReference>
<dbReference type="SUPFAM" id="SSF52540">
    <property type="entry name" value="P-loop containing nucleoside triphosphate hydrolases"/>
    <property type="match status" value="1"/>
</dbReference>
<dbReference type="GO" id="GO:0003676">
    <property type="term" value="F:nucleic acid binding"/>
    <property type="evidence" value="ECO:0007669"/>
    <property type="project" value="InterPro"/>
</dbReference>
<dbReference type="PROSITE" id="PS51194">
    <property type="entry name" value="HELICASE_CTER"/>
    <property type="match status" value="1"/>
</dbReference>
<reference evidence="11 12" key="1">
    <citation type="submission" date="2012-10" db="EMBL/GenBank/DDBJ databases">
        <authorList>
            <person name="Zafar N."/>
            <person name="Inman J."/>
            <person name="Hall N."/>
            <person name="Lorenzi H."/>
            <person name="Caler E."/>
        </authorList>
    </citation>
    <scope>NUCLEOTIDE SEQUENCE [LARGE SCALE GENOMIC DNA]</scope>
    <source>
        <strain evidence="11 12">IP1</strain>
    </source>
</reference>
<dbReference type="SMART" id="SM00487">
    <property type="entry name" value="DEXDc"/>
    <property type="match status" value="1"/>
</dbReference>
<dbReference type="PROSITE" id="PS51192">
    <property type="entry name" value="HELICASE_ATP_BIND_1"/>
    <property type="match status" value="1"/>
</dbReference>
<dbReference type="PROSITE" id="PS51195">
    <property type="entry name" value="Q_MOTIF"/>
    <property type="match status" value="1"/>
</dbReference>
<feature type="domain" description="Helicase C-terminal" evidence="9">
    <location>
        <begin position="242"/>
        <end position="390"/>
    </location>
</feature>
<dbReference type="KEGG" id="eiv:EIN_229660"/>
<dbReference type="InterPro" id="IPR014014">
    <property type="entry name" value="RNA_helicase_DEAD_Q_motif"/>
</dbReference>
<dbReference type="InterPro" id="IPR027417">
    <property type="entry name" value="P-loop_NTPase"/>
</dbReference>
<feature type="region of interest" description="Disordered" evidence="7">
    <location>
        <begin position="619"/>
        <end position="672"/>
    </location>
</feature>
<evidence type="ECO:0000256" key="3">
    <source>
        <dbReference type="ARBA" id="ARBA00022806"/>
    </source>
</evidence>
<evidence type="ECO:0000256" key="2">
    <source>
        <dbReference type="ARBA" id="ARBA00022801"/>
    </source>
</evidence>
<protein>
    <submittedName>
        <fullName evidence="11">DEAD box ATP-dependent RNA helicase, putative</fullName>
    </submittedName>
</protein>
<sequence>MEIEKKKSKSTGGFQSMGLSKHVLQGILHKGFKVPTPIQRKAIPAIMTGVDVIAMARTGSGKTAAYLVPIIEKLGFHSEDGVRSIVICPTRELALQTVKVFNELTFKTNLRASLIIGGSKLYEQFENLEKNPDIIVATPGRLTFILESANISLQRVDIVCFDEADMMFEQGFSEQISDIVRLLPLSRQFLLFSATIPQSLGVFLKKTLKRPEIIRLDTEDKLSPDLENIFYHVKEVEKDGHLLWLLLEKIPKEEQTVIFCATRHEVEYLGALLKQYKVNSSILFGKADQQDREINLKKFRNDENKIMFVTDVAARGVDIPNLDNVINYDFPSSAKLYIHRCGRVARAGRIGTCYNFVQTEEMGYLKDLEVFAMDKEVPIGNVPREYVDPVLSRLDQLLDANYDLNYLKIGATNSMSAYRKSKPSASSEGVRKSKDMNFDGIHPSFNMTGDDKNRMEWLTGIKNYRPKASIFQIDTTKETQKQADVVKKLANNPKIAEAIRRAKEKKERMAELDAIKKNEEEKEKAPGYISTGPVKHSIFDNSSDRIVYSTKNPLDLAIEIAADEEQDLKQQAREKMWDRKKKKFIMASGGLEHHRREMKKKEAEMEQVKEKYKIWRKNQDKKIDKEKGVKQLSTKTKDEVLKKKMMKDRHEEQKKGKELRQKKAEQRMRKKK</sequence>
<dbReference type="CDD" id="cd18787">
    <property type="entry name" value="SF2_C_DEAD"/>
    <property type="match status" value="1"/>
</dbReference>
<keyword evidence="12" id="KW-1185">Reference proteome</keyword>
<dbReference type="Gene3D" id="3.40.50.300">
    <property type="entry name" value="P-loop containing nucleotide triphosphate hydrolases"/>
    <property type="match status" value="2"/>
</dbReference>
<feature type="coiled-coil region" evidence="6">
    <location>
        <begin position="591"/>
        <end position="618"/>
    </location>
</feature>
<keyword evidence="1" id="KW-0547">Nucleotide-binding</keyword>
<dbReference type="OMA" id="KMAFITC"/>
<keyword evidence="4" id="KW-0067">ATP-binding</keyword>
<dbReference type="GO" id="GO:0016787">
    <property type="term" value="F:hydrolase activity"/>
    <property type="evidence" value="ECO:0007669"/>
    <property type="project" value="UniProtKB-KW"/>
</dbReference>
<dbReference type="Proteomes" id="UP000014680">
    <property type="component" value="Unassembled WGS sequence"/>
</dbReference>
<keyword evidence="6" id="KW-0175">Coiled coil</keyword>
<dbReference type="InterPro" id="IPR014001">
    <property type="entry name" value="Helicase_ATP-bd"/>
</dbReference>
<dbReference type="Pfam" id="PF00270">
    <property type="entry name" value="DEAD"/>
    <property type="match status" value="1"/>
</dbReference>
<evidence type="ECO:0000256" key="5">
    <source>
        <dbReference type="PROSITE-ProRule" id="PRU00552"/>
    </source>
</evidence>
<dbReference type="PANTHER" id="PTHR47959:SF8">
    <property type="entry name" value="RNA HELICASE"/>
    <property type="match status" value="1"/>
</dbReference>
<evidence type="ECO:0000256" key="4">
    <source>
        <dbReference type="ARBA" id="ARBA00022840"/>
    </source>
</evidence>
<dbReference type="Pfam" id="PF00271">
    <property type="entry name" value="Helicase_C"/>
    <property type="match status" value="1"/>
</dbReference>
<keyword evidence="3 11" id="KW-0347">Helicase</keyword>